<feature type="region of interest" description="Disordered" evidence="1">
    <location>
        <begin position="1"/>
        <end position="29"/>
    </location>
</feature>
<gene>
    <name evidence="2" type="ORF">Ciccas_013741</name>
</gene>
<proteinExistence type="predicted"/>
<dbReference type="AlphaFoldDB" id="A0ABD2PJW5"/>
<dbReference type="EMBL" id="JBJKFK010006613">
    <property type="protein sequence ID" value="KAL3307739.1"/>
    <property type="molecule type" value="Genomic_DNA"/>
</dbReference>
<keyword evidence="3" id="KW-1185">Reference proteome</keyword>
<evidence type="ECO:0000313" key="3">
    <source>
        <dbReference type="Proteomes" id="UP001626550"/>
    </source>
</evidence>
<name>A0ABD2PJW5_9PLAT</name>
<evidence type="ECO:0000256" key="1">
    <source>
        <dbReference type="SAM" id="MobiDB-lite"/>
    </source>
</evidence>
<protein>
    <submittedName>
        <fullName evidence="2">Uncharacterized protein</fullName>
    </submittedName>
</protein>
<evidence type="ECO:0000313" key="2">
    <source>
        <dbReference type="EMBL" id="KAL3307739.1"/>
    </source>
</evidence>
<sequence length="292" mass="32586">MSLLDLNNEKGSTLRVMEQSSSSSRNDLSQIPEQEYWITKPRKTENPIENTPINSWLREVFDSPDSPLFIHRDNLVALIDSLATKGQKSALHYSESSPSLALNRLSRNLNTSSQDLDSYQANRKISNQVFTASLSSKNLSQNNSTTNLYNSTNLPDIQSMARMEEDNLKAQVAALGKRHTGSQGSLYNSVAGFSSILSNYDEHSPHNSLTNLHQSFPNAAFATMRIRNPDVLEQKNPLPPPLKAPQKFSLLEPGTSQIAHPKLSGLPTLSRQYHRSFAPSNLEPPRSHFPNY</sequence>
<reference evidence="2 3" key="1">
    <citation type="submission" date="2024-11" db="EMBL/GenBank/DDBJ databases">
        <title>Adaptive evolution of stress response genes in parasites aligns with host niche diversity.</title>
        <authorList>
            <person name="Hahn C."/>
            <person name="Resl P."/>
        </authorList>
    </citation>
    <scope>NUCLEOTIDE SEQUENCE [LARGE SCALE GENOMIC DNA]</scope>
    <source>
        <strain evidence="2">EGGRZ-B1_66</strain>
        <tissue evidence="2">Body</tissue>
    </source>
</reference>
<comment type="caution">
    <text evidence="2">The sequence shown here is derived from an EMBL/GenBank/DDBJ whole genome shotgun (WGS) entry which is preliminary data.</text>
</comment>
<organism evidence="2 3">
    <name type="scientific">Cichlidogyrus casuarinus</name>
    <dbReference type="NCBI Taxonomy" id="1844966"/>
    <lineage>
        <taxon>Eukaryota</taxon>
        <taxon>Metazoa</taxon>
        <taxon>Spiralia</taxon>
        <taxon>Lophotrochozoa</taxon>
        <taxon>Platyhelminthes</taxon>
        <taxon>Monogenea</taxon>
        <taxon>Monopisthocotylea</taxon>
        <taxon>Dactylogyridea</taxon>
        <taxon>Ancyrocephalidae</taxon>
        <taxon>Cichlidogyrus</taxon>
    </lineage>
</organism>
<dbReference type="Proteomes" id="UP001626550">
    <property type="component" value="Unassembled WGS sequence"/>
</dbReference>
<accession>A0ABD2PJW5</accession>